<accession>A0A291AV25</accession>
<sequence>MTATPNAMPRKANPLHQKLLGALIETKPSSWTHKRLVKGDDGKESVVETKVTRQGLRYPLAQNVSDHNIELAAKRWIA</sequence>
<dbReference type="InterPro" id="IPR035341">
    <property type="entry name" value="Gp63"/>
</dbReference>
<protein>
    <submittedName>
        <fullName evidence="1">Uncharacterized protein</fullName>
    </submittedName>
</protein>
<organism evidence="1 2">
    <name type="scientific">Mycobacterium phage OKCentral2016</name>
    <dbReference type="NCBI Taxonomy" id="2040289"/>
    <lineage>
        <taxon>Viruses</taxon>
        <taxon>Duplodnaviria</taxon>
        <taxon>Heunggongvirae</taxon>
        <taxon>Uroviricota</taxon>
        <taxon>Caudoviricetes</taxon>
        <taxon>Fromanvirus</taxon>
        <taxon>Fromanvirus goose</taxon>
    </lineage>
</organism>
<evidence type="ECO:0000313" key="1">
    <source>
        <dbReference type="EMBL" id="ATE84802.1"/>
    </source>
</evidence>
<dbReference type="EMBL" id="MF773750">
    <property type="protein sequence ID" value="ATE84802.1"/>
    <property type="molecule type" value="Genomic_DNA"/>
</dbReference>
<proteinExistence type="predicted"/>
<dbReference type="Proteomes" id="UP000223409">
    <property type="component" value="Genome"/>
</dbReference>
<evidence type="ECO:0000313" key="2">
    <source>
        <dbReference type="Proteomes" id="UP000223409"/>
    </source>
</evidence>
<name>A0A291AV25_9CAUD</name>
<dbReference type="Pfam" id="PF17471">
    <property type="entry name" value="GP63"/>
    <property type="match status" value="1"/>
</dbReference>
<reference evidence="1 2" key="1">
    <citation type="submission" date="2017-08" db="EMBL/GenBank/DDBJ databases">
        <authorList>
            <person name="Patton C.J."/>
            <person name="Kotturi H."/>
            <person name="Stoner T.H."/>
            <person name="Garlena R.A."/>
            <person name="Russell D.A."/>
            <person name="Hatfull G.F."/>
        </authorList>
    </citation>
    <scope>NUCLEOTIDE SEQUENCE [LARGE SCALE GENOMIC DNA]</scope>
</reference>
<gene>
    <name evidence="1" type="primary">60</name>
    <name evidence="1" type="ORF">OKCENTRAL2016_60</name>
</gene>